<proteinExistence type="predicted"/>
<organism evidence="1 2">
    <name type="scientific">Elysia crispata</name>
    <name type="common">lettuce slug</name>
    <dbReference type="NCBI Taxonomy" id="231223"/>
    <lineage>
        <taxon>Eukaryota</taxon>
        <taxon>Metazoa</taxon>
        <taxon>Spiralia</taxon>
        <taxon>Lophotrochozoa</taxon>
        <taxon>Mollusca</taxon>
        <taxon>Gastropoda</taxon>
        <taxon>Heterobranchia</taxon>
        <taxon>Euthyneura</taxon>
        <taxon>Panpulmonata</taxon>
        <taxon>Sacoglossa</taxon>
        <taxon>Placobranchoidea</taxon>
        <taxon>Plakobranchidae</taxon>
        <taxon>Elysia</taxon>
    </lineage>
</organism>
<reference evidence="1" key="1">
    <citation type="journal article" date="2023" name="G3 (Bethesda)">
        <title>A reference genome for the long-term kleptoplast-retaining sea slug Elysia crispata morphotype clarki.</title>
        <authorList>
            <person name="Eastman K.E."/>
            <person name="Pendleton A.L."/>
            <person name="Shaikh M.A."/>
            <person name="Suttiyut T."/>
            <person name="Ogas R."/>
            <person name="Tomko P."/>
            <person name="Gavelis G."/>
            <person name="Widhalm J.R."/>
            <person name="Wisecaver J.H."/>
        </authorList>
    </citation>
    <scope>NUCLEOTIDE SEQUENCE</scope>
    <source>
        <strain evidence="1">ECLA1</strain>
    </source>
</reference>
<accession>A0AAE0YXG5</accession>
<keyword evidence="2" id="KW-1185">Reference proteome</keyword>
<dbReference type="AlphaFoldDB" id="A0AAE0YXG5"/>
<dbReference type="EMBL" id="JAWDGP010005269">
    <property type="protein sequence ID" value="KAK3758451.1"/>
    <property type="molecule type" value="Genomic_DNA"/>
</dbReference>
<protein>
    <submittedName>
        <fullName evidence="1">Uncharacterized protein</fullName>
    </submittedName>
</protein>
<sequence>MTLKGSQTAAGYELKGEAIIALLLQSTRVCRPDDLGDSTLLLVERANQLRRVEFTIYWSQKRAACTGTMVRGIIICKFGHYVGQFLSQLAPSGGDGTSLEFSAISVVHGMQAVGPRAPISAPRAVTLKLTKVYPEQKPGLELICLAGNKCHAQFLTHPHETSF</sequence>
<dbReference type="Proteomes" id="UP001283361">
    <property type="component" value="Unassembled WGS sequence"/>
</dbReference>
<name>A0AAE0YXG5_9GAST</name>
<gene>
    <name evidence="1" type="ORF">RRG08_058721</name>
</gene>
<evidence type="ECO:0000313" key="1">
    <source>
        <dbReference type="EMBL" id="KAK3758451.1"/>
    </source>
</evidence>
<evidence type="ECO:0000313" key="2">
    <source>
        <dbReference type="Proteomes" id="UP001283361"/>
    </source>
</evidence>
<comment type="caution">
    <text evidence="1">The sequence shown here is derived from an EMBL/GenBank/DDBJ whole genome shotgun (WGS) entry which is preliminary data.</text>
</comment>